<evidence type="ECO:0000313" key="3">
    <source>
        <dbReference type="Proteomes" id="UP000482578"/>
    </source>
</evidence>
<evidence type="ECO:0000313" key="2">
    <source>
        <dbReference type="EMBL" id="NDV12286.1"/>
    </source>
</evidence>
<dbReference type="InterPro" id="IPR036490">
    <property type="entry name" value="ThsB_TIR-like_sf"/>
</dbReference>
<gene>
    <name evidence="2" type="ORF">GZH52_05680</name>
</gene>
<feature type="domain" description="Thoeris protein ThsB TIR-like" evidence="1">
    <location>
        <begin position="7"/>
        <end position="100"/>
    </location>
</feature>
<sequence length="160" mass="18347">MARIPVFFSFHYANDVMRVQQIRNIGALEGNEPVSPNDWEQVKRGGDSSIKRWIDENLKYKRCVIVLVGAETANRPWVRYEIEKTWNDGKAIFGIHIHNLRCPRNGTTVKGKNPFDTFTFEDGRKLSSAVSCYDPGAYDTYNEIARNMTSWINSAIAQRS</sequence>
<dbReference type="Proteomes" id="UP000482578">
    <property type="component" value="Unassembled WGS sequence"/>
</dbReference>
<reference evidence="2 3" key="1">
    <citation type="submission" date="2020-02" db="EMBL/GenBank/DDBJ databases">
        <authorList>
            <person name="Yang Z."/>
        </authorList>
    </citation>
    <scope>NUCLEOTIDE SEQUENCE [LARGE SCALE GENOMIC DNA]</scope>
    <source>
        <strain evidence="2 3">HX-7-9</strain>
    </source>
</reference>
<dbReference type="Pfam" id="PF08937">
    <property type="entry name" value="ThsB_TIR"/>
    <property type="match status" value="1"/>
</dbReference>
<dbReference type="EMBL" id="JAAGAA010000004">
    <property type="protein sequence ID" value="NDV12286.1"/>
    <property type="molecule type" value="Genomic_DNA"/>
</dbReference>
<dbReference type="InterPro" id="IPR015032">
    <property type="entry name" value="ThsB__TIR-like_domain"/>
</dbReference>
<name>A0A6B2KPY1_9NEIS</name>
<dbReference type="AlphaFoldDB" id="A0A6B2KPY1"/>
<comment type="caution">
    <text evidence="2">The sequence shown here is derived from an EMBL/GenBank/DDBJ whole genome shotgun (WGS) entry which is preliminary data.</text>
</comment>
<dbReference type="SUPFAM" id="SSF52206">
    <property type="entry name" value="Hypothetical protein MTH538"/>
    <property type="match status" value="1"/>
</dbReference>
<organism evidence="2 3">
    <name type="scientific">Crenobacter caeni</name>
    <dbReference type="NCBI Taxonomy" id="2705474"/>
    <lineage>
        <taxon>Bacteria</taxon>
        <taxon>Pseudomonadati</taxon>
        <taxon>Pseudomonadota</taxon>
        <taxon>Betaproteobacteria</taxon>
        <taxon>Neisseriales</taxon>
        <taxon>Neisseriaceae</taxon>
        <taxon>Crenobacter</taxon>
    </lineage>
</organism>
<keyword evidence="3" id="KW-1185">Reference proteome</keyword>
<evidence type="ECO:0000259" key="1">
    <source>
        <dbReference type="Pfam" id="PF08937"/>
    </source>
</evidence>
<accession>A0A6B2KPY1</accession>
<proteinExistence type="predicted"/>
<protein>
    <submittedName>
        <fullName evidence="2">TIR domain-containing protein</fullName>
    </submittedName>
</protein>
<dbReference type="Gene3D" id="3.40.50.11200">
    <property type="match status" value="1"/>
</dbReference>
<dbReference type="RefSeq" id="WP_163315518.1">
    <property type="nucleotide sequence ID" value="NZ_JAAGAA010000004.1"/>
</dbReference>